<evidence type="ECO:0000256" key="5">
    <source>
        <dbReference type="ARBA" id="ARBA00022827"/>
    </source>
</evidence>
<dbReference type="Pfam" id="PF01565">
    <property type="entry name" value="FAD_binding_4"/>
    <property type="match status" value="1"/>
</dbReference>
<dbReference type="Gene3D" id="3.40.462.20">
    <property type="match status" value="1"/>
</dbReference>
<feature type="signal peptide" evidence="8">
    <location>
        <begin position="1"/>
        <end position="22"/>
    </location>
</feature>
<comment type="similarity">
    <text evidence="2">Belongs to the oxygen-dependent FAD-linked oxidoreductase family.</text>
</comment>
<protein>
    <recommendedName>
        <fullName evidence="9">FAD-binding PCMH-type domain-containing protein</fullName>
    </recommendedName>
</protein>
<evidence type="ECO:0000256" key="8">
    <source>
        <dbReference type="SAM" id="SignalP"/>
    </source>
</evidence>
<keyword evidence="3" id="KW-0285">Flavoprotein</keyword>
<comment type="caution">
    <text evidence="10">The sequence shown here is derived from an EMBL/GenBank/DDBJ whole genome shotgun (WGS) entry which is preliminary data.</text>
</comment>
<dbReference type="PROSITE" id="PS51387">
    <property type="entry name" value="FAD_PCMH"/>
    <property type="match status" value="1"/>
</dbReference>
<comment type="cofactor">
    <cofactor evidence="1">
        <name>FAD</name>
        <dbReference type="ChEBI" id="CHEBI:57692"/>
    </cofactor>
</comment>
<dbReference type="PANTHER" id="PTHR32448">
    <property type="entry name" value="OS08G0158400 PROTEIN"/>
    <property type="match status" value="1"/>
</dbReference>
<keyword evidence="6" id="KW-1015">Disulfide bond</keyword>
<evidence type="ECO:0000259" key="9">
    <source>
        <dbReference type="PROSITE" id="PS51387"/>
    </source>
</evidence>
<dbReference type="InterPro" id="IPR006094">
    <property type="entry name" value="Oxid_FAD_bind_N"/>
</dbReference>
<name>A0AAU9NVL2_9ASTR</name>
<dbReference type="InterPro" id="IPR036318">
    <property type="entry name" value="FAD-bd_PCMH-like_sf"/>
</dbReference>
<keyword evidence="5" id="KW-0274">FAD</keyword>
<keyword evidence="11" id="KW-1185">Reference proteome</keyword>
<evidence type="ECO:0000256" key="2">
    <source>
        <dbReference type="ARBA" id="ARBA00005466"/>
    </source>
</evidence>
<dbReference type="Proteomes" id="UP001157418">
    <property type="component" value="Unassembled WGS sequence"/>
</dbReference>
<evidence type="ECO:0000313" key="11">
    <source>
        <dbReference type="Proteomes" id="UP001157418"/>
    </source>
</evidence>
<dbReference type="FunFam" id="3.30.43.10:FF:000004">
    <property type="entry name" value="Berberine bridge enzyme-like 15"/>
    <property type="match status" value="1"/>
</dbReference>
<sequence length="589" mass="65266">MKTSFVFLLVLTLALSFSSAYSQDFISCVESKSTNASSISQLIYTPGNASFLPIWQFAVQNTRFLKPSTPRPSIIVTPTDESLIQTSIHCAKKHGYEIRIRSGGHDFEGLSYTADVPFVMIDLNNMRSIDIDVANSTAWVGTGAVLGELYYSIAQKSNNTLYFPGGTWPTVGISGLIGGGGTGNLLRKYATAGDNVLDARIIDVNGNILDRKSMGEDLFWAIRGGVASSFGVVVAWKLQLVPVPEKVTVFIVNRTLEQGVTELFYKYQSLATFEDRNLYIRSQVASEFIGNTTQKTIRIIFQGIYQGTTNTLLPVLDKVFPELGVTREICQEMTSVQSTLVFFGRPSSTPLEILTNRSAIPKSNSKTKSNFVREPIPISGLREIWNKFFENDLSGGLLIIPAGGRMDDYSETATPYPHRAGTLYLLATSVNFVGQANDTTPVSLRRLAWLQSLEELLTPYVSQNPRESYVNNNDLDIGVGAANYKEASVWGERYWKRDNFKKLIRIKAKVDPENFFKFPQSIPVFKRRQTLKIIIIIENNKPAVTVHLLGAKGRESSTPLLCVLLLIASAYSRKPPAPLPLPPLKQTCL</sequence>
<dbReference type="InterPro" id="IPR016169">
    <property type="entry name" value="FAD-bd_PCMH_sub2"/>
</dbReference>
<proteinExistence type="inferred from homology"/>
<evidence type="ECO:0000256" key="4">
    <source>
        <dbReference type="ARBA" id="ARBA00022729"/>
    </source>
</evidence>
<evidence type="ECO:0000256" key="6">
    <source>
        <dbReference type="ARBA" id="ARBA00023157"/>
    </source>
</evidence>
<dbReference type="Gene3D" id="3.30.43.10">
    <property type="entry name" value="Uridine Diphospho-n-acetylenolpyruvylglucosamine Reductase, domain 2"/>
    <property type="match status" value="1"/>
</dbReference>
<feature type="domain" description="FAD-binding PCMH-type" evidence="9">
    <location>
        <begin position="68"/>
        <end position="243"/>
    </location>
</feature>
<reference evidence="10 11" key="1">
    <citation type="submission" date="2022-01" db="EMBL/GenBank/DDBJ databases">
        <authorList>
            <person name="Xiong W."/>
            <person name="Schranz E."/>
        </authorList>
    </citation>
    <scope>NUCLEOTIDE SEQUENCE [LARGE SCALE GENOMIC DNA]</scope>
</reference>
<dbReference type="SUPFAM" id="SSF56176">
    <property type="entry name" value="FAD-binding/transporter-associated domain-like"/>
    <property type="match status" value="1"/>
</dbReference>
<dbReference type="EMBL" id="CAKMRJ010005412">
    <property type="protein sequence ID" value="CAH1441844.1"/>
    <property type="molecule type" value="Genomic_DNA"/>
</dbReference>
<keyword evidence="7" id="KW-0325">Glycoprotein</keyword>
<dbReference type="GO" id="GO:0016491">
    <property type="term" value="F:oxidoreductase activity"/>
    <property type="evidence" value="ECO:0007669"/>
    <property type="project" value="InterPro"/>
</dbReference>
<gene>
    <name evidence="10" type="ORF">LVIROSA_LOCUS27878</name>
</gene>
<organism evidence="10 11">
    <name type="scientific">Lactuca virosa</name>
    <dbReference type="NCBI Taxonomy" id="75947"/>
    <lineage>
        <taxon>Eukaryota</taxon>
        <taxon>Viridiplantae</taxon>
        <taxon>Streptophyta</taxon>
        <taxon>Embryophyta</taxon>
        <taxon>Tracheophyta</taxon>
        <taxon>Spermatophyta</taxon>
        <taxon>Magnoliopsida</taxon>
        <taxon>eudicotyledons</taxon>
        <taxon>Gunneridae</taxon>
        <taxon>Pentapetalae</taxon>
        <taxon>asterids</taxon>
        <taxon>campanulids</taxon>
        <taxon>Asterales</taxon>
        <taxon>Asteraceae</taxon>
        <taxon>Cichorioideae</taxon>
        <taxon>Cichorieae</taxon>
        <taxon>Lactucinae</taxon>
        <taxon>Lactuca</taxon>
    </lineage>
</organism>
<keyword evidence="4 8" id="KW-0732">Signal</keyword>
<accession>A0AAU9NVL2</accession>
<dbReference type="InterPro" id="IPR012951">
    <property type="entry name" value="BBE"/>
</dbReference>
<dbReference type="GO" id="GO:0071949">
    <property type="term" value="F:FAD binding"/>
    <property type="evidence" value="ECO:0007669"/>
    <property type="project" value="InterPro"/>
</dbReference>
<evidence type="ECO:0000256" key="3">
    <source>
        <dbReference type="ARBA" id="ARBA00022630"/>
    </source>
</evidence>
<dbReference type="InterPro" id="IPR016166">
    <property type="entry name" value="FAD-bd_PCMH"/>
</dbReference>
<dbReference type="InterPro" id="IPR016167">
    <property type="entry name" value="FAD-bd_PCMH_sub1"/>
</dbReference>
<evidence type="ECO:0000256" key="7">
    <source>
        <dbReference type="ARBA" id="ARBA00023180"/>
    </source>
</evidence>
<feature type="chain" id="PRO_5043538269" description="FAD-binding PCMH-type domain-containing protein" evidence="8">
    <location>
        <begin position="23"/>
        <end position="589"/>
    </location>
</feature>
<dbReference type="Gene3D" id="3.30.465.10">
    <property type="match status" value="1"/>
</dbReference>
<evidence type="ECO:0000313" key="10">
    <source>
        <dbReference type="EMBL" id="CAH1441844.1"/>
    </source>
</evidence>
<dbReference type="AlphaFoldDB" id="A0AAU9NVL2"/>
<dbReference type="Pfam" id="PF08031">
    <property type="entry name" value="BBE"/>
    <property type="match status" value="1"/>
</dbReference>
<evidence type="ECO:0000256" key="1">
    <source>
        <dbReference type="ARBA" id="ARBA00001974"/>
    </source>
</evidence>